<feature type="domain" description="HMA" evidence="11">
    <location>
        <begin position="5"/>
        <end position="71"/>
    </location>
</feature>
<dbReference type="SFLD" id="SFLDG00002">
    <property type="entry name" value="C1.7:_P-type_atpase_like"/>
    <property type="match status" value="1"/>
</dbReference>
<feature type="transmembrane region" description="Helical" evidence="10">
    <location>
        <begin position="116"/>
        <end position="140"/>
    </location>
</feature>
<dbReference type="InterPro" id="IPR023298">
    <property type="entry name" value="ATPase_P-typ_TM_dom_sf"/>
</dbReference>
<comment type="similarity">
    <text evidence="2 10">Belongs to the cation transport ATPase (P-type) (TC 3.A.3) family. Type IB subfamily.</text>
</comment>
<dbReference type="InterPro" id="IPR023214">
    <property type="entry name" value="HAD_sf"/>
</dbReference>
<feature type="transmembrane region" description="Helical" evidence="10">
    <location>
        <begin position="92"/>
        <end position="110"/>
    </location>
</feature>
<dbReference type="EMBL" id="PFPX01000103">
    <property type="protein sequence ID" value="PJA08803.1"/>
    <property type="molecule type" value="Genomic_DNA"/>
</dbReference>
<dbReference type="Gene3D" id="3.40.50.1000">
    <property type="entry name" value="HAD superfamily/HAD-like"/>
    <property type="match status" value="1"/>
</dbReference>
<dbReference type="InterPro" id="IPR006121">
    <property type="entry name" value="HMA_dom"/>
</dbReference>
<dbReference type="SUPFAM" id="SSF81653">
    <property type="entry name" value="Calcium ATPase, transduction domain A"/>
    <property type="match status" value="1"/>
</dbReference>
<dbReference type="SFLD" id="SFLDS00003">
    <property type="entry name" value="Haloacid_Dehalogenase"/>
    <property type="match status" value="1"/>
</dbReference>
<dbReference type="Gene3D" id="3.40.1110.10">
    <property type="entry name" value="Calcium-transporting ATPase, cytoplasmic domain N"/>
    <property type="match status" value="1"/>
</dbReference>
<dbReference type="InterPro" id="IPR036163">
    <property type="entry name" value="HMA_dom_sf"/>
</dbReference>
<reference evidence="13" key="1">
    <citation type="submission" date="2017-09" db="EMBL/GenBank/DDBJ databases">
        <title>Depth-based differentiation of microbial function through sediment-hosted aquifers and enrichment of novel symbionts in the deep terrestrial subsurface.</title>
        <authorList>
            <person name="Probst A.J."/>
            <person name="Ladd B."/>
            <person name="Jarett J.K."/>
            <person name="Geller-Mcgrath D.E."/>
            <person name="Sieber C.M.K."/>
            <person name="Emerson J.B."/>
            <person name="Anantharaman K."/>
            <person name="Thomas B.C."/>
            <person name="Malmstrom R."/>
            <person name="Stieglmeier M."/>
            <person name="Klingl A."/>
            <person name="Woyke T."/>
            <person name="Ryan C.M."/>
            <person name="Banfield J.F."/>
        </authorList>
    </citation>
    <scope>NUCLEOTIDE SEQUENCE [LARGE SCALE GENOMIC DNA]</scope>
</reference>
<dbReference type="Gene3D" id="2.70.150.10">
    <property type="entry name" value="Calcium-transporting ATPase, cytoplasmic transduction domain A"/>
    <property type="match status" value="1"/>
</dbReference>
<evidence type="ECO:0000313" key="13">
    <source>
        <dbReference type="Proteomes" id="UP000228743"/>
    </source>
</evidence>
<evidence type="ECO:0000256" key="4">
    <source>
        <dbReference type="ARBA" id="ARBA00022723"/>
    </source>
</evidence>
<evidence type="ECO:0000256" key="3">
    <source>
        <dbReference type="ARBA" id="ARBA00022692"/>
    </source>
</evidence>
<proteinExistence type="inferred from homology"/>
<dbReference type="GO" id="GO:0005507">
    <property type="term" value="F:copper ion binding"/>
    <property type="evidence" value="ECO:0007669"/>
    <property type="project" value="TreeGrafter"/>
</dbReference>
<evidence type="ECO:0000313" key="12">
    <source>
        <dbReference type="EMBL" id="PJA08803.1"/>
    </source>
</evidence>
<comment type="subcellular location">
    <subcellularLocation>
        <location evidence="10">Cell membrane</location>
    </subcellularLocation>
    <subcellularLocation>
        <location evidence="1">Endomembrane system</location>
        <topology evidence="1">Multi-pass membrane protein</topology>
    </subcellularLocation>
</comment>
<dbReference type="InterPro" id="IPR059000">
    <property type="entry name" value="ATPase_P-type_domA"/>
</dbReference>
<feature type="transmembrane region" description="Helical" evidence="10">
    <location>
        <begin position="347"/>
        <end position="370"/>
    </location>
</feature>
<sequence length="749" mass="81256">MPSIKKVVLPVAGMHCASCSLLIEKTLKASEGVKTVNVNFANAKVTLEYDASQTAIPRLNSKIKPLGYELKTSDLNLAARNKQSLAIQKNKILWISPIIIYSLSVMAWDLSGGRQFILFNLSILNVINFGLASFILLYIGRDFIRSLFNFLKTGRANMDTLVGMGILTAYVYSTVLLFFPQLISIYNLPANLYFDATIIVSGFVFWGKYLEARAKLKTSESIEKLLNLQAKTALVWRENQEIEVPVEQLIVNDVVIVKPGAKVPTDGVVIEGASDLDESLMTGESMLVSKNIGDAVIGSTINKQGYFKFRATKLGPETLLANIVRAVEEAQGSKAPIQRLADKISQFFVPTIMIIAGLTFLSWLIVGLFTNQLNQFLPLAVACFVAVLVIACPCALGLATPTGIIMGTGLASRYGILIKNAEALEKLHNVRVVLMDKTGTITKGKPAVIDFINFSDKGDDEILAIFQSLEKQSEHPLAQAVMNYGNIDQFQSLNVKNFAAIPGQGIEAEIDGQKYSLGNQKLMTDSGLDLTEHNEVANNLAQAGKTVIFLAAKDSLLALMTIADPVKTESLSSIKALQKLGIKVVMLSGDHLGTANYIANQVGISEVMAEVLPNGKGEKILEYKARHFGQLVAMVGDGVNDAPALAAADISIAMSTGSDIAIATADITLLHGDLEKLIKAIRISKLTIKKIKQNLFWAFFYNIVAIPVAAGLFYPFTGWLLSPALAAAAMSFSSISVVWNSLLMKRIRL</sequence>
<feature type="transmembrane region" description="Helical" evidence="10">
    <location>
        <begin position="720"/>
        <end position="743"/>
    </location>
</feature>
<organism evidence="12 13">
    <name type="scientific">Candidatus Falkowbacteria bacterium CG_4_10_14_0_2_um_filter_41_15</name>
    <dbReference type="NCBI Taxonomy" id="1974554"/>
    <lineage>
        <taxon>Bacteria</taxon>
        <taxon>Candidatus Falkowiibacteriota</taxon>
    </lineage>
</organism>
<dbReference type="NCBIfam" id="TIGR01494">
    <property type="entry name" value="ATPase_P-type"/>
    <property type="match status" value="1"/>
</dbReference>
<dbReference type="GO" id="GO:0005524">
    <property type="term" value="F:ATP binding"/>
    <property type="evidence" value="ECO:0007669"/>
    <property type="project" value="UniProtKB-UniRule"/>
</dbReference>
<evidence type="ECO:0000256" key="5">
    <source>
        <dbReference type="ARBA" id="ARBA00022741"/>
    </source>
</evidence>
<feature type="transmembrane region" description="Helical" evidence="10">
    <location>
        <begin position="376"/>
        <end position="399"/>
    </location>
</feature>
<dbReference type="GO" id="GO:0055070">
    <property type="term" value="P:copper ion homeostasis"/>
    <property type="evidence" value="ECO:0007669"/>
    <property type="project" value="TreeGrafter"/>
</dbReference>
<dbReference type="InterPro" id="IPR027256">
    <property type="entry name" value="P-typ_ATPase_IB"/>
</dbReference>
<keyword evidence="6 10" id="KW-0067">ATP-binding</keyword>
<gene>
    <name evidence="12" type="ORF">COX68_03850</name>
</gene>
<keyword evidence="8 10" id="KW-1133">Transmembrane helix</keyword>
<protein>
    <submittedName>
        <fullName evidence="12">Copper-translocating P-type ATPase</fullName>
    </submittedName>
</protein>
<dbReference type="GO" id="GO:0012505">
    <property type="term" value="C:endomembrane system"/>
    <property type="evidence" value="ECO:0007669"/>
    <property type="project" value="UniProtKB-SubCell"/>
</dbReference>
<keyword evidence="10" id="KW-1003">Cell membrane</keyword>
<dbReference type="InterPro" id="IPR044492">
    <property type="entry name" value="P_typ_ATPase_HD_dom"/>
</dbReference>
<dbReference type="CDD" id="cd02094">
    <property type="entry name" value="P-type_ATPase_Cu-like"/>
    <property type="match status" value="1"/>
</dbReference>
<dbReference type="SUPFAM" id="SSF56784">
    <property type="entry name" value="HAD-like"/>
    <property type="match status" value="1"/>
</dbReference>
<evidence type="ECO:0000256" key="8">
    <source>
        <dbReference type="ARBA" id="ARBA00022989"/>
    </source>
</evidence>
<evidence type="ECO:0000256" key="7">
    <source>
        <dbReference type="ARBA" id="ARBA00022967"/>
    </source>
</evidence>
<dbReference type="PROSITE" id="PS00154">
    <property type="entry name" value="ATPASE_E1_E2"/>
    <property type="match status" value="1"/>
</dbReference>
<comment type="caution">
    <text evidence="12">The sequence shown here is derived from an EMBL/GenBank/DDBJ whole genome shotgun (WGS) entry which is preliminary data.</text>
</comment>
<dbReference type="InterPro" id="IPR023299">
    <property type="entry name" value="ATPase_P-typ_cyto_dom_N"/>
</dbReference>
<dbReference type="GO" id="GO:0016887">
    <property type="term" value="F:ATP hydrolysis activity"/>
    <property type="evidence" value="ECO:0007669"/>
    <property type="project" value="InterPro"/>
</dbReference>
<evidence type="ECO:0000256" key="9">
    <source>
        <dbReference type="ARBA" id="ARBA00023136"/>
    </source>
</evidence>
<dbReference type="Pfam" id="PF00122">
    <property type="entry name" value="E1-E2_ATPase"/>
    <property type="match status" value="1"/>
</dbReference>
<dbReference type="SUPFAM" id="SSF81665">
    <property type="entry name" value="Calcium ATPase, transmembrane domain M"/>
    <property type="match status" value="1"/>
</dbReference>
<dbReference type="Pfam" id="PF00702">
    <property type="entry name" value="Hydrolase"/>
    <property type="match status" value="1"/>
</dbReference>
<feature type="transmembrane region" description="Helical" evidence="10">
    <location>
        <begin position="695"/>
        <end position="714"/>
    </location>
</feature>
<accession>A0A2M7VWY6</accession>
<keyword evidence="9 10" id="KW-0472">Membrane</keyword>
<keyword evidence="4 10" id="KW-0479">Metal-binding</keyword>
<dbReference type="FunFam" id="2.70.150.10:FF:000002">
    <property type="entry name" value="Copper-transporting ATPase 1, putative"/>
    <property type="match status" value="1"/>
</dbReference>
<dbReference type="PROSITE" id="PS50846">
    <property type="entry name" value="HMA_2"/>
    <property type="match status" value="1"/>
</dbReference>
<dbReference type="NCBIfam" id="TIGR01525">
    <property type="entry name" value="ATPase-IB_hvy"/>
    <property type="match status" value="1"/>
</dbReference>
<dbReference type="PRINTS" id="PR00119">
    <property type="entry name" value="CATATPASE"/>
</dbReference>
<dbReference type="AlphaFoldDB" id="A0A2M7VWY6"/>
<dbReference type="GO" id="GO:0043682">
    <property type="term" value="F:P-type divalent copper transporter activity"/>
    <property type="evidence" value="ECO:0007669"/>
    <property type="project" value="TreeGrafter"/>
</dbReference>
<dbReference type="PRINTS" id="PR00943">
    <property type="entry name" value="CUATPASE"/>
</dbReference>
<evidence type="ECO:0000256" key="10">
    <source>
        <dbReference type="RuleBase" id="RU362081"/>
    </source>
</evidence>
<dbReference type="InterPro" id="IPR008250">
    <property type="entry name" value="ATPase_P-typ_transduc_dom_A_sf"/>
</dbReference>
<dbReference type="CDD" id="cd00371">
    <property type="entry name" value="HMA"/>
    <property type="match status" value="1"/>
</dbReference>
<feature type="transmembrane region" description="Helical" evidence="10">
    <location>
        <begin position="192"/>
        <end position="210"/>
    </location>
</feature>
<dbReference type="SFLD" id="SFLDF00027">
    <property type="entry name" value="p-type_atpase"/>
    <property type="match status" value="1"/>
</dbReference>
<dbReference type="PROSITE" id="PS01047">
    <property type="entry name" value="HMA_1"/>
    <property type="match status" value="1"/>
</dbReference>
<keyword evidence="5 10" id="KW-0547">Nucleotide-binding</keyword>
<keyword evidence="7" id="KW-1278">Translocase</keyword>
<dbReference type="InterPro" id="IPR017969">
    <property type="entry name" value="Heavy-metal-associated_CS"/>
</dbReference>
<keyword evidence="3 10" id="KW-0812">Transmembrane</keyword>
<dbReference type="InterPro" id="IPR036412">
    <property type="entry name" value="HAD-like_sf"/>
</dbReference>
<dbReference type="Proteomes" id="UP000228743">
    <property type="component" value="Unassembled WGS sequence"/>
</dbReference>
<dbReference type="InterPro" id="IPR018303">
    <property type="entry name" value="ATPase_P-typ_P_site"/>
</dbReference>
<name>A0A2M7VWY6_9BACT</name>
<dbReference type="PANTHER" id="PTHR43520">
    <property type="entry name" value="ATP7, ISOFORM B"/>
    <property type="match status" value="1"/>
</dbReference>
<evidence type="ECO:0000256" key="6">
    <source>
        <dbReference type="ARBA" id="ARBA00022840"/>
    </source>
</evidence>
<dbReference type="InterPro" id="IPR001757">
    <property type="entry name" value="P_typ_ATPase"/>
</dbReference>
<dbReference type="Pfam" id="PF00403">
    <property type="entry name" value="HMA"/>
    <property type="match status" value="1"/>
</dbReference>
<dbReference type="NCBIfam" id="TIGR01511">
    <property type="entry name" value="ATPase-IB1_Cu"/>
    <property type="match status" value="1"/>
</dbReference>
<dbReference type="SUPFAM" id="SSF55008">
    <property type="entry name" value="HMA, heavy metal-associated domain"/>
    <property type="match status" value="1"/>
</dbReference>
<feature type="transmembrane region" description="Helical" evidence="10">
    <location>
        <begin position="161"/>
        <end position="186"/>
    </location>
</feature>
<evidence type="ECO:0000256" key="1">
    <source>
        <dbReference type="ARBA" id="ARBA00004127"/>
    </source>
</evidence>
<evidence type="ECO:0000259" key="11">
    <source>
        <dbReference type="PROSITE" id="PS50846"/>
    </source>
</evidence>
<dbReference type="Gene3D" id="3.30.70.100">
    <property type="match status" value="1"/>
</dbReference>
<dbReference type="PANTHER" id="PTHR43520:SF8">
    <property type="entry name" value="P-TYPE CU(+) TRANSPORTER"/>
    <property type="match status" value="1"/>
</dbReference>
<dbReference type="GO" id="GO:0005886">
    <property type="term" value="C:plasma membrane"/>
    <property type="evidence" value="ECO:0007669"/>
    <property type="project" value="UniProtKB-SubCell"/>
</dbReference>
<evidence type="ECO:0000256" key="2">
    <source>
        <dbReference type="ARBA" id="ARBA00006024"/>
    </source>
</evidence>